<evidence type="ECO:0000259" key="4">
    <source>
        <dbReference type="PROSITE" id="PS50158"/>
    </source>
</evidence>
<evidence type="ECO:0000259" key="5">
    <source>
        <dbReference type="PROSITE" id="PS50994"/>
    </source>
</evidence>
<organism evidence="6 7">
    <name type="scientific">Plakobranchus ocellatus</name>
    <dbReference type="NCBI Taxonomy" id="259542"/>
    <lineage>
        <taxon>Eukaryota</taxon>
        <taxon>Metazoa</taxon>
        <taxon>Spiralia</taxon>
        <taxon>Lophotrochozoa</taxon>
        <taxon>Mollusca</taxon>
        <taxon>Gastropoda</taxon>
        <taxon>Heterobranchia</taxon>
        <taxon>Euthyneura</taxon>
        <taxon>Panpulmonata</taxon>
        <taxon>Sacoglossa</taxon>
        <taxon>Placobranchoidea</taxon>
        <taxon>Plakobranchidae</taxon>
        <taxon>Plakobranchus</taxon>
    </lineage>
</organism>
<evidence type="ECO:0000256" key="1">
    <source>
        <dbReference type="PROSITE-ProRule" id="PRU00047"/>
    </source>
</evidence>
<dbReference type="SUPFAM" id="SSF57756">
    <property type="entry name" value="Retrovirus zinc finger-like domains"/>
    <property type="match status" value="1"/>
</dbReference>
<name>A0AAV4DJQ1_9GAST</name>
<dbReference type="FunFam" id="3.30.420.10:FF:000032">
    <property type="entry name" value="Retrovirus-related Pol polyprotein from transposon 297-like Protein"/>
    <property type="match status" value="1"/>
</dbReference>
<dbReference type="SMART" id="SM00343">
    <property type="entry name" value="ZnF_C2HC"/>
    <property type="match status" value="1"/>
</dbReference>
<dbReference type="FunFam" id="1.10.340.70:FF:000001">
    <property type="entry name" value="Retrovirus-related Pol polyprotein from transposon gypsy-like Protein"/>
    <property type="match status" value="1"/>
</dbReference>
<keyword evidence="1" id="KW-0862">Zinc</keyword>
<keyword evidence="1" id="KW-0863">Zinc-finger</keyword>
<accession>A0AAV4DJQ1</accession>
<evidence type="ECO:0000313" key="7">
    <source>
        <dbReference type="Proteomes" id="UP000735302"/>
    </source>
</evidence>
<feature type="coiled-coil region" evidence="2">
    <location>
        <begin position="608"/>
        <end position="635"/>
    </location>
</feature>
<dbReference type="GO" id="GO:0015074">
    <property type="term" value="P:DNA integration"/>
    <property type="evidence" value="ECO:0007669"/>
    <property type="project" value="InterPro"/>
</dbReference>
<dbReference type="GO" id="GO:0003676">
    <property type="term" value="F:nucleic acid binding"/>
    <property type="evidence" value="ECO:0007669"/>
    <property type="project" value="InterPro"/>
</dbReference>
<dbReference type="GO" id="GO:0008270">
    <property type="term" value="F:zinc ion binding"/>
    <property type="evidence" value="ECO:0007669"/>
    <property type="project" value="UniProtKB-KW"/>
</dbReference>
<dbReference type="Gene3D" id="1.10.340.70">
    <property type="match status" value="1"/>
</dbReference>
<keyword evidence="7" id="KW-1185">Reference proteome</keyword>
<evidence type="ECO:0000256" key="2">
    <source>
        <dbReference type="SAM" id="Coils"/>
    </source>
</evidence>
<reference evidence="6 7" key="1">
    <citation type="journal article" date="2021" name="Elife">
        <title>Chloroplast acquisition without the gene transfer in kleptoplastic sea slugs, Plakobranchus ocellatus.</title>
        <authorList>
            <person name="Maeda T."/>
            <person name="Takahashi S."/>
            <person name="Yoshida T."/>
            <person name="Shimamura S."/>
            <person name="Takaki Y."/>
            <person name="Nagai Y."/>
            <person name="Toyoda A."/>
            <person name="Suzuki Y."/>
            <person name="Arimoto A."/>
            <person name="Ishii H."/>
            <person name="Satoh N."/>
            <person name="Nishiyama T."/>
            <person name="Hasebe M."/>
            <person name="Maruyama T."/>
            <person name="Minagawa J."/>
            <person name="Obokata J."/>
            <person name="Shigenobu S."/>
        </authorList>
    </citation>
    <scope>NUCLEOTIDE SEQUENCE [LARGE SCALE GENOMIC DNA]</scope>
</reference>
<dbReference type="InterPro" id="IPR001584">
    <property type="entry name" value="Integrase_cat-core"/>
</dbReference>
<dbReference type="Gene3D" id="1.10.4020.10">
    <property type="entry name" value="DNA breaking-rejoining enzymes"/>
    <property type="match status" value="1"/>
</dbReference>
<dbReference type="PANTHER" id="PTHR37984:SF15">
    <property type="entry name" value="INTEGRASE CATALYTIC DOMAIN-CONTAINING PROTEIN"/>
    <property type="match status" value="1"/>
</dbReference>
<dbReference type="PROSITE" id="PS50994">
    <property type="entry name" value="INTEGRASE"/>
    <property type="match status" value="1"/>
</dbReference>
<dbReference type="EMBL" id="BLXT01007949">
    <property type="protein sequence ID" value="GFO44380.1"/>
    <property type="molecule type" value="Genomic_DNA"/>
</dbReference>
<dbReference type="InterPro" id="IPR036397">
    <property type="entry name" value="RNaseH_sf"/>
</dbReference>
<dbReference type="Proteomes" id="UP000735302">
    <property type="component" value="Unassembled WGS sequence"/>
</dbReference>
<dbReference type="Gene3D" id="4.10.60.10">
    <property type="entry name" value="Zinc finger, CCHC-type"/>
    <property type="match status" value="1"/>
</dbReference>
<dbReference type="InterPro" id="IPR036875">
    <property type="entry name" value="Znf_CCHC_sf"/>
</dbReference>
<dbReference type="AlphaFoldDB" id="A0AAV4DJQ1"/>
<protein>
    <submittedName>
        <fullName evidence="6">Uncharacterized protein</fullName>
    </submittedName>
</protein>
<keyword evidence="2" id="KW-0175">Coiled coil</keyword>
<evidence type="ECO:0000313" key="6">
    <source>
        <dbReference type="EMBL" id="GFO44380.1"/>
    </source>
</evidence>
<dbReference type="SUPFAM" id="SSF47353">
    <property type="entry name" value="Retrovirus capsid dimerization domain-like"/>
    <property type="match status" value="1"/>
</dbReference>
<sequence>MKRYDLTEDGYRRKFRTCKPTGGESPDIFIVRILTYLDRWIELSKTDKSYEKLKDLIVREQFMDACPEDLATSLREKDLPTLERVAKEADLFLKARNRKLCDQPRKVFPSNARPQMDSVRPLDPLKRFSGGQRAGEAKTSVADQRSCFKCKKTGHIARYCTAVDSTTKKAGAGVVVKATEVNTAEVRKPAESPTMEMTDDLQGEVEGGMLKLASGKSVPVMTNCAALRDPEKTRSLGLPVSKGEIGGREVDVMREGVVVRKQLVDASQLTGECCLLLRIDNTALLAEKAVISLRTPFLSGEGKALCIPDAICDVIVGNVEGARNPEDPDMSVMVGAATTRAQAKREAPLREYVMSVAHDSITGAHLGIGRTKDKLLSNFYWAGVDGDVTRYCRSCDVCQRTVRKGTVPRVPLEKAPLIDTPFKRVAIDLVGPINPPSEAGHRFILTLVDYATRFAEAVPLRKIDTESVAEALVDIYRRLGVPEEVLSDQGTQFISDCMKEVCRLLGIKQKTTTPYHPMCNGLVERFNATLKTCLRRLCNEQPRQWHWYINPLLFAYREVPQESTHFAPFELLYGRTVPGPMHILRELWMKEIEEPDVKSSYEYVLNLRERLDDTLKIAREELEKAQGRQKRYYDRTAKRRKFSVGEKVLVLLPTNSNKLLLQ</sequence>
<dbReference type="Gene3D" id="3.30.420.10">
    <property type="entry name" value="Ribonuclease H-like superfamily/Ribonuclease H"/>
    <property type="match status" value="1"/>
</dbReference>
<dbReference type="SUPFAM" id="SSF53098">
    <property type="entry name" value="Ribonuclease H-like"/>
    <property type="match status" value="1"/>
</dbReference>
<comment type="caution">
    <text evidence="6">The sequence shown here is derived from an EMBL/GenBank/DDBJ whole genome shotgun (WGS) entry which is preliminary data.</text>
</comment>
<dbReference type="InterPro" id="IPR050951">
    <property type="entry name" value="Retrovirus_Pol_polyprotein"/>
</dbReference>
<dbReference type="InterPro" id="IPR001878">
    <property type="entry name" value="Znf_CCHC"/>
</dbReference>
<dbReference type="InterPro" id="IPR012337">
    <property type="entry name" value="RNaseH-like_sf"/>
</dbReference>
<feature type="domain" description="Integrase catalytic" evidence="5">
    <location>
        <begin position="417"/>
        <end position="576"/>
    </location>
</feature>
<keyword evidence="1" id="KW-0479">Metal-binding</keyword>
<feature type="region of interest" description="Disordered" evidence="3">
    <location>
        <begin position="105"/>
        <end position="136"/>
    </location>
</feature>
<dbReference type="PANTHER" id="PTHR37984">
    <property type="entry name" value="PROTEIN CBG26694"/>
    <property type="match status" value="1"/>
</dbReference>
<feature type="domain" description="CCHC-type" evidence="4">
    <location>
        <begin position="147"/>
        <end position="160"/>
    </location>
</feature>
<dbReference type="InterPro" id="IPR038269">
    <property type="entry name" value="SCAN_sf"/>
</dbReference>
<dbReference type="Pfam" id="PF17921">
    <property type="entry name" value="Integrase_H2C2"/>
    <property type="match status" value="1"/>
</dbReference>
<evidence type="ECO:0000256" key="3">
    <source>
        <dbReference type="SAM" id="MobiDB-lite"/>
    </source>
</evidence>
<gene>
    <name evidence="6" type="ORF">PoB_007088500</name>
</gene>
<proteinExistence type="predicted"/>
<dbReference type="Pfam" id="PF00665">
    <property type="entry name" value="rve"/>
    <property type="match status" value="1"/>
</dbReference>
<dbReference type="InterPro" id="IPR041588">
    <property type="entry name" value="Integrase_H2C2"/>
</dbReference>
<dbReference type="PROSITE" id="PS50158">
    <property type="entry name" value="ZF_CCHC"/>
    <property type="match status" value="1"/>
</dbReference>